<evidence type="ECO:0000313" key="1">
    <source>
        <dbReference type="EMBL" id="GAA5800658.1"/>
    </source>
</evidence>
<evidence type="ECO:0000313" key="2">
    <source>
        <dbReference type="Proteomes" id="UP001476247"/>
    </source>
</evidence>
<reference evidence="1 2" key="1">
    <citation type="submission" date="2024-04" db="EMBL/GenBank/DDBJ databases">
        <title>genome sequences of Mucor flavus KT1a and Helicostylum pulchrum KT1b strains isolation_sourced from the surface of a dry-aged beef.</title>
        <authorList>
            <person name="Toyotome T."/>
            <person name="Hosono M."/>
            <person name="Torimaru M."/>
            <person name="Fukuda K."/>
            <person name="Mikami N."/>
        </authorList>
    </citation>
    <scope>NUCLEOTIDE SEQUENCE [LARGE SCALE GENOMIC DNA]</scope>
    <source>
        <strain evidence="1 2">KT1b</strain>
    </source>
</reference>
<comment type="caution">
    <text evidence="1">The sequence shown here is derived from an EMBL/GenBank/DDBJ whole genome shotgun (WGS) entry which is preliminary data.</text>
</comment>
<proteinExistence type="predicted"/>
<accession>A0ABP9Y1M2</accession>
<protein>
    <recommendedName>
        <fullName evidence="3">Transposase</fullName>
    </recommendedName>
</protein>
<organism evidence="1 2">
    <name type="scientific">Helicostylum pulchrum</name>
    <dbReference type="NCBI Taxonomy" id="562976"/>
    <lineage>
        <taxon>Eukaryota</taxon>
        <taxon>Fungi</taxon>
        <taxon>Fungi incertae sedis</taxon>
        <taxon>Mucoromycota</taxon>
        <taxon>Mucoromycotina</taxon>
        <taxon>Mucoromycetes</taxon>
        <taxon>Mucorales</taxon>
        <taxon>Mucorineae</taxon>
        <taxon>Mucoraceae</taxon>
        <taxon>Helicostylum</taxon>
    </lineage>
</organism>
<dbReference type="EMBL" id="BAABUJ010000016">
    <property type="protein sequence ID" value="GAA5800658.1"/>
    <property type="molecule type" value="Genomic_DNA"/>
</dbReference>
<gene>
    <name evidence="1" type="ORF">HPULCUR_006094</name>
</gene>
<evidence type="ECO:0008006" key="3">
    <source>
        <dbReference type="Google" id="ProtNLM"/>
    </source>
</evidence>
<keyword evidence="2" id="KW-1185">Reference proteome</keyword>
<name>A0ABP9Y1M2_9FUNG</name>
<sequence length="427" mass="49082">MKKKDRLQEAGKSKEDRRNVYSQMNKVKLADATSEFLGQDGMNTIRSFIGSIFYDCKANPVKHLRAYYQIVKTYEALQGGKSINYFPIRTTFIPCYMTIDTLILNTQILKNMVLPHLDKQVVWGGAINLNSKGMEPQGPGKQMKFRGMIYTDGVGVSILKQNYDPRKKGGKKSKKQLEDKDSFIYIEDLKKEDLLADVGKCVLDDPGRRDLLYCMHENSTSQTKMVYRYTSNQKGVETKFRKFRKLRNRFKPDEVIAAELSLSYHRATSVNKKNFVKYLEARANVTEGLNNYYGNEDIPPEVRAADRLPFRKMKLSSITNMKQLEQRLAKKLRQKFGQDSVIIIGSRTAANVKYHEPAKGVGIRNMLRKEGFKVYLLDEFKTSSLCPSCKDGTTLEKFKEVKNPRPFRRTKNPTVICHGLLRLNTIC</sequence>
<dbReference type="Proteomes" id="UP001476247">
    <property type="component" value="Unassembled WGS sequence"/>
</dbReference>